<evidence type="ECO:0000256" key="1">
    <source>
        <dbReference type="SAM" id="SignalP"/>
    </source>
</evidence>
<sequence>MIVKQLIFGLSILAFGSCDTGPGNPSDDSCVLCNHAFFPKGEWNGECTEEVPCPEIMNNAGDTAEKKDVLFKRPYFIVDVPFEDNTRTYRYVAFEASVLDSVDAPPKGEGRSVANCQFCMLDIRKGNWVTTDCKFITCPAQLSDSVAFKLDDDGAADRVESFCRVDKEGQSNHYTCYWVPNIETLVSNLIAGS</sequence>
<evidence type="ECO:0000313" key="3">
    <source>
        <dbReference type="RefSeq" id="XP_002730391.1"/>
    </source>
</evidence>
<keyword evidence="2" id="KW-1185">Reference proteome</keyword>
<name>A0ABM0GI83_SACKO</name>
<keyword evidence="1" id="KW-0732">Signal</keyword>
<accession>A0ABM0GI83</accession>
<dbReference type="PROSITE" id="PS51257">
    <property type="entry name" value="PROKAR_LIPOPROTEIN"/>
    <property type="match status" value="1"/>
</dbReference>
<feature type="chain" id="PRO_5047118289" evidence="1">
    <location>
        <begin position="19"/>
        <end position="193"/>
    </location>
</feature>
<feature type="signal peptide" evidence="1">
    <location>
        <begin position="1"/>
        <end position="18"/>
    </location>
</feature>
<dbReference type="RefSeq" id="XP_002730391.1">
    <property type="nucleotide sequence ID" value="XM_002730345.1"/>
</dbReference>
<dbReference type="Proteomes" id="UP000694865">
    <property type="component" value="Unplaced"/>
</dbReference>
<organism evidence="2 3">
    <name type="scientific">Saccoglossus kowalevskii</name>
    <name type="common">Acorn worm</name>
    <dbReference type="NCBI Taxonomy" id="10224"/>
    <lineage>
        <taxon>Eukaryota</taxon>
        <taxon>Metazoa</taxon>
        <taxon>Hemichordata</taxon>
        <taxon>Enteropneusta</taxon>
        <taxon>Harrimaniidae</taxon>
        <taxon>Saccoglossus</taxon>
    </lineage>
</organism>
<protein>
    <submittedName>
        <fullName evidence="3">Uncharacterized protein LOC100371751</fullName>
    </submittedName>
</protein>
<proteinExistence type="predicted"/>
<evidence type="ECO:0000313" key="2">
    <source>
        <dbReference type="Proteomes" id="UP000694865"/>
    </source>
</evidence>
<gene>
    <name evidence="3" type="primary">LOC100371751</name>
</gene>
<dbReference type="GeneID" id="100371751"/>
<reference evidence="3" key="1">
    <citation type="submission" date="2025-08" db="UniProtKB">
        <authorList>
            <consortium name="RefSeq"/>
        </authorList>
    </citation>
    <scope>IDENTIFICATION</scope>
    <source>
        <tissue evidence="3">Testes</tissue>
    </source>
</reference>